<name>A0ABZ0SEV5_9GAMM</name>
<sequence length="80" mass="8943">MRNITHNPSVFILRIRIFSMNKQQMNGRIDEAKGKVMEVTGKMLGNEKLELRGKIQKKAGQVRAGVGDVAEDINHPSKAL</sequence>
<dbReference type="Gene3D" id="1.10.1470.10">
    <property type="entry name" value="YjbJ"/>
    <property type="match status" value="1"/>
</dbReference>
<comment type="similarity">
    <text evidence="1">Belongs to the UPF0337 (CsbD) family.</text>
</comment>
<dbReference type="InterPro" id="IPR008462">
    <property type="entry name" value="CsbD"/>
</dbReference>
<keyword evidence="4" id="KW-1185">Reference proteome</keyword>
<protein>
    <submittedName>
        <fullName evidence="3">CsbD-like protein</fullName>
    </submittedName>
</protein>
<dbReference type="InterPro" id="IPR036629">
    <property type="entry name" value="YjbJ_sf"/>
</dbReference>
<evidence type="ECO:0000313" key="4">
    <source>
        <dbReference type="Proteomes" id="UP001432180"/>
    </source>
</evidence>
<accession>A0ABZ0SEV5</accession>
<dbReference type="EMBL" id="CP121472">
    <property type="protein sequence ID" value="WPL18160.1"/>
    <property type="molecule type" value="Genomic_DNA"/>
</dbReference>
<dbReference type="SUPFAM" id="SSF69047">
    <property type="entry name" value="Hypothetical protein YjbJ"/>
    <property type="match status" value="1"/>
</dbReference>
<proteinExistence type="inferred from homology"/>
<feature type="domain" description="CsbD-like" evidence="2">
    <location>
        <begin position="24"/>
        <end position="74"/>
    </location>
</feature>
<evidence type="ECO:0000313" key="3">
    <source>
        <dbReference type="EMBL" id="WPL18160.1"/>
    </source>
</evidence>
<evidence type="ECO:0000259" key="2">
    <source>
        <dbReference type="Pfam" id="PF05532"/>
    </source>
</evidence>
<dbReference type="Proteomes" id="UP001432180">
    <property type="component" value="Chromosome"/>
</dbReference>
<reference evidence="3 4" key="1">
    <citation type="journal article" date="2023" name="Microorganisms">
        <title>Thiorhodovibrio frisius and Trv. litoralis spp. nov., Two Novel Members from a Clade of Fastidious Purple Sulfur Bacteria That Exhibit Unique Red-Shifted Light-Harvesting Capabilities.</title>
        <authorList>
            <person name="Methner A."/>
            <person name="Kuzyk S.B."/>
            <person name="Petersen J."/>
            <person name="Bauer S."/>
            <person name="Brinkmann H."/>
            <person name="Sichau K."/>
            <person name="Wanner G."/>
            <person name="Wolf J."/>
            <person name="Neumann-Schaal M."/>
            <person name="Henke P."/>
            <person name="Tank M."/>
            <person name="Sproer C."/>
            <person name="Bunk B."/>
            <person name="Overmann J."/>
        </authorList>
    </citation>
    <scope>NUCLEOTIDE SEQUENCE [LARGE SCALE GENOMIC DNA]</scope>
    <source>
        <strain evidence="3 4">DSM 6702</strain>
    </source>
</reference>
<dbReference type="Pfam" id="PF05532">
    <property type="entry name" value="CsbD"/>
    <property type="match status" value="1"/>
</dbReference>
<gene>
    <name evidence="3" type="ORF">Thiowin_03219</name>
</gene>
<evidence type="ECO:0000256" key="1">
    <source>
        <dbReference type="ARBA" id="ARBA00009129"/>
    </source>
</evidence>
<organism evidence="3 4">
    <name type="scientific">Thiorhodovibrio winogradskyi</name>
    <dbReference type="NCBI Taxonomy" id="77007"/>
    <lineage>
        <taxon>Bacteria</taxon>
        <taxon>Pseudomonadati</taxon>
        <taxon>Pseudomonadota</taxon>
        <taxon>Gammaproteobacteria</taxon>
        <taxon>Chromatiales</taxon>
        <taxon>Chromatiaceae</taxon>
        <taxon>Thiorhodovibrio</taxon>
    </lineage>
</organism>